<comment type="caution">
    <text evidence="8">The sequence shown here is derived from an EMBL/GenBank/DDBJ whole genome shotgun (WGS) entry which is preliminary data.</text>
</comment>
<evidence type="ECO:0000256" key="4">
    <source>
        <dbReference type="ARBA" id="ARBA00022989"/>
    </source>
</evidence>
<evidence type="ECO:0000256" key="2">
    <source>
        <dbReference type="ARBA" id="ARBA00008816"/>
    </source>
</evidence>
<dbReference type="Gene3D" id="1.20.144.10">
    <property type="entry name" value="Phosphatidic acid phosphatase type 2/haloperoxidase"/>
    <property type="match status" value="1"/>
</dbReference>
<evidence type="ECO:0000256" key="6">
    <source>
        <dbReference type="SAM" id="Phobius"/>
    </source>
</evidence>
<dbReference type="Pfam" id="PF01569">
    <property type="entry name" value="PAP2"/>
    <property type="match status" value="1"/>
</dbReference>
<name>A0ABR2KGK1_9EUKA</name>
<keyword evidence="5 6" id="KW-0472">Membrane</keyword>
<dbReference type="EMBL" id="JAPFFF010000005">
    <property type="protein sequence ID" value="KAK8890209.1"/>
    <property type="molecule type" value="Genomic_DNA"/>
</dbReference>
<feature type="transmembrane region" description="Helical" evidence="6">
    <location>
        <begin position="183"/>
        <end position="202"/>
    </location>
</feature>
<feature type="transmembrane region" description="Helical" evidence="6">
    <location>
        <begin position="58"/>
        <end position="79"/>
    </location>
</feature>
<evidence type="ECO:0000256" key="3">
    <source>
        <dbReference type="ARBA" id="ARBA00022692"/>
    </source>
</evidence>
<keyword evidence="9" id="KW-1185">Reference proteome</keyword>
<dbReference type="SUPFAM" id="SSF48317">
    <property type="entry name" value="Acid phosphatase/Vanadium-dependent haloperoxidase"/>
    <property type="match status" value="1"/>
</dbReference>
<feature type="transmembrane region" description="Helical" evidence="6">
    <location>
        <begin position="12"/>
        <end position="29"/>
    </location>
</feature>
<gene>
    <name evidence="8" type="ORF">M9Y10_034980</name>
</gene>
<sequence>MVSAKEIFIDYHLLDFIVVIILCVFWYILQNANPNRLYVPKRDPRCSYPHYDTGMKEATNLIVVIAFPYIVYTILYAILKTKGIMDGLIPFDYLFVLIGHFGCLVLGNILGNILKLQVGRPRPDFFDVLGINANSETQQPENLSNKQYMECFKSFPSGHTISASCGILFLIIFISKCVITHQFWVFFLKMCPILYTFYIASMRITEHRHHFEDVLAGLIIGFLFPIIFFFGASDHVFTPKVMP</sequence>
<evidence type="ECO:0000313" key="9">
    <source>
        <dbReference type="Proteomes" id="UP001470230"/>
    </source>
</evidence>
<dbReference type="SMART" id="SM00014">
    <property type="entry name" value="acidPPc"/>
    <property type="match status" value="1"/>
</dbReference>
<dbReference type="InterPro" id="IPR000326">
    <property type="entry name" value="PAP2/HPO"/>
</dbReference>
<evidence type="ECO:0000313" key="8">
    <source>
        <dbReference type="EMBL" id="KAK8890209.1"/>
    </source>
</evidence>
<keyword evidence="3 6" id="KW-0812">Transmembrane</keyword>
<feature type="transmembrane region" description="Helical" evidence="6">
    <location>
        <begin position="214"/>
        <end position="232"/>
    </location>
</feature>
<reference evidence="8 9" key="1">
    <citation type="submission" date="2024-04" db="EMBL/GenBank/DDBJ databases">
        <title>Tritrichomonas musculus Genome.</title>
        <authorList>
            <person name="Alves-Ferreira E."/>
            <person name="Grigg M."/>
            <person name="Lorenzi H."/>
            <person name="Galac M."/>
        </authorList>
    </citation>
    <scope>NUCLEOTIDE SEQUENCE [LARGE SCALE GENOMIC DNA]</scope>
    <source>
        <strain evidence="8 9">EAF2021</strain>
    </source>
</reference>
<comment type="similarity">
    <text evidence="2">Belongs to the PA-phosphatase related phosphoesterase family.</text>
</comment>
<dbReference type="InterPro" id="IPR036938">
    <property type="entry name" value="PAP2/HPO_sf"/>
</dbReference>
<keyword evidence="4 6" id="KW-1133">Transmembrane helix</keyword>
<feature type="transmembrane region" description="Helical" evidence="6">
    <location>
        <begin position="91"/>
        <end position="114"/>
    </location>
</feature>
<comment type="subcellular location">
    <subcellularLocation>
        <location evidence="1">Membrane</location>
        <topology evidence="1">Multi-pass membrane protein</topology>
    </subcellularLocation>
</comment>
<organism evidence="8 9">
    <name type="scientific">Tritrichomonas musculus</name>
    <dbReference type="NCBI Taxonomy" id="1915356"/>
    <lineage>
        <taxon>Eukaryota</taxon>
        <taxon>Metamonada</taxon>
        <taxon>Parabasalia</taxon>
        <taxon>Tritrichomonadida</taxon>
        <taxon>Tritrichomonadidae</taxon>
        <taxon>Tritrichomonas</taxon>
    </lineage>
</organism>
<protein>
    <recommendedName>
        <fullName evidence="7">Phosphatidic acid phosphatase type 2/haloperoxidase domain-containing protein</fullName>
    </recommendedName>
</protein>
<evidence type="ECO:0000256" key="1">
    <source>
        <dbReference type="ARBA" id="ARBA00004141"/>
    </source>
</evidence>
<feature type="domain" description="Phosphatidic acid phosphatase type 2/haloperoxidase" evidence="7">
    <location>
        <begin position="96"/>
        <end position="229"/>
    </location>
</feature>
<feature type="transmembrane region" description="Helical" evidence="6">
    <location>
        <begin position="155"/>
        <end position="174"/>
    </location>
</feature>
<accession>A0ABR2KGK1</accession>
<proteinExistence type="inferred from homology"/>
<dbReference type="PANTHER" id="PTHR10165:SF198">
    <property type="entry name" value="PHOSPHATE PHOSPHATASE, PUTATIVE-RELATED"/>
    <property type="match status" value="1"/>
</dbReference>
<dbReference type="Proteomes" id="UP001470230">
    <property type="component" value="Unassembled WGS sequence"/>
</dbReference>
<dbReference type="InterPro" id="IPR043216">
    <property type="entry name" value="PAP-like"/>
</dbReference>
<evidence type="ECO:0000259" key="7">
    <source>
        <dbReference type="SMART" id="SM00014"/>
    </source>
</evidence>
<evidence type="ECO:0000256" key="5">
    <source>
        <dbReference type="ARBA" id="ARBA00023136"/>
    </source>
</evidence>
<dbReference type="PANTHER" id="PTHR10165">
    <property type="entry name" value="LIPID PHOSPHATE PHOSPHATASE"/>
    <property type="match status" value="1"/>
</dbReference>